<dbReference type="SUPFAM" id="SSF52266">
    <property type="entry name" value="SGNH hydrolase"/>
    <property type="match status" value="1"/>
</dbReference>
<dbReference type="InterPro" id="IPR051532">
    <property type="entry name" value="Ester_Hydrolysis_Enzymes"/>
</dbReference>
<evidence type="ECO:0000259" key="1">
    <source>
        <dbReference type="Pfam" id="PF13472"/>
    </source>
</evidence>
<dbReference type="InterPro" id="IPR013830">
    <property type="entry name" value="SGNH_hydro"/>
</dbReference>
<dbReference type="STRING" id="411463.EUBVEN_01822"/>
<reference evidence="2 3" key="1">
    <citation type="submission" date="2007-03" db="EMBL/GenBank/DDBJ databases">
        <authorList>
            <person name="Fulton L."/>
            <person name="Clifton S."/>
            <person name="Fulton B."/>
            <person name="Xu J."/>
            <person name="Minx P."/>
            <person name="Pepin K.H."/>
            <person name="Johnson M."/>
            <person name="Thiruvilangam P."/>
            <person name="Bhonagiri V."/>
            <person name="Nash W.E."/>
            <person name="Mardis E.R."/>
            <person name="Wilson R.K."/>
        </authorList>
    </citation>
    <scope>NUCLEOTIDE SEQUENCE [LARGE SCALE GENOMIC DNA]</scope>
    <source>
        <strain evidence="2 3">ATCC 27560</strain>
    </source>
</reference>
<gene>
    <name evidence="2" type="ORF">EUBVEN_01822</name>
</gene>
<dbReference type="Proteomes" id="UP000006000">
    <property type="component" value="Unassembled WGS sequence"/>
</dbReference>
<dbReference type="EMBL" id="AAVL02000035">
    <property type="protein sequence ID" value="EDM51039.1"/>
    <property type="molecule type" value="Genomic_DNA"/>
</dbReference>
<dbReference type="GO" id="GO:0004622">
    <property type="term" value="F:phosphatidylcholine lysophospholipase activity"/>
    <property type="evidence" value="ECO:0007669"/>
    <property type="project" value="TreeGrafter"/>
</dbReference>
<feature type="domain" description="SGNH hydrolase-type esterase" evidence="1">
    <location>
        <begin position="7"/>
        <end position="184"/>
    </location>
</feature>
<evidence type="ECO:0000313" key="3">
    <source>
        <dbReference type="Proteomes" id="UP000006000"/>
    </source>
</evidence>
<comment type="caution">
    <text evidence="2">The sequence shown here is derived from an EMBL/GenBank/DDBJ whole genome shotgun (WGS) entry which is preliminary data.</text>
</comment>
<organism evidence="2 3">
    <name type="scientific">Eubacterium ventriosum ATCC 27560</name>
    <dbReference type="NCBI Taxonomy" id="411463"/>
    <lineage>
        <taxon>Bacteria</taxon>
        <taxon>Bacillati</taxon>
        <taxon>Bacillota</taxon>
        <taxon>Clostridia</taxon>
        <taxon>Eubacteriales</taxon>
        <taxon>Eubacteriaceae</taxon>
        <taxon>Eubacterium</taxon>
    </lineage>
</organism>
<name>A5Z7Y2_9FIRM</name>
<dbReference type="Pfam" id="PF13472">
    <property type="entry name" value="Lipase_GDSL_2"/>
    <property type="match status" value="1"/>
</dbReference>
<evidence type="ECO:0000313" key="2">
    <source>
        <dbReference type="EMBL" id="EDM51039.1"/>
    </source>
</evidence>
<dbReference type="PANTHER" id="PTHR30383:SF5">
    <property type="entry name" value="SGNH HYDROLASE-TYPE ESTERASE DOMAIN-CONTAINING PROTEIN"/>
    <property type="match status" value="1"/>
</dbReference>
<dbReference type="Gene3D" id="3.40.50.1110">
    <property type="entry name" value="SGNH hydrolase"/>
    <property type="match status" value="1"/>
</dbReference>
<dbReference type="InterPro" id="IPR036514">
    <property type="entry name" value="SGNH_hydro_sf"/>
</dbReference>
<dbReference type="OrthoDB" id="9794725at2"/>
<sequence length="206" mass="23982">MKILFQGDSITDSNRDYDDIHDLGDGYAHYAAGFISEKYPECTFEFVNQGINGNKTEDLLNRVQSDLVDIQPDIVSIMIGINDVWYYSEDREWLSNEVFEERYRTILENIRQKTKAHIMILEPYLMPAEDKLFFRDDLYGKVQIIRKLAYEYADVLVPTEGLIYSSILGVEEQKFIGDGVHPTDFVARVIGKYYCEYISMIIDKII</sequence>
<dbReference type="RefSeq" id="WP_005363349.1">
    <property type="nucleotide sequence ID" value="NZ_DS264285.1"/>
</dbReference>
<dbReference type="AlphaFoldDB" id="A5Z7Y2"/>
<protein>
    <submittedName>
        <fullName evidence="2">GDSL-like protein</fullName>
    </submittedName>
</protein>
<dbReference type="eggNOG" id="COG2755">
    <property type="taxonomic scope" value="Bacteria"/>
</dbReference>
<dbReference type="PANTHER" id="PTHR30383">
    <property type="entry name" value="THIOESTERASE 1/PROTEASE 1/LYSOPHOSPHOLIPASE L1"/>
    <property type="match status" value="1"/>
</dbReference>
<proteinExistence type="predicted"/>
<reference evidence="2 3" key="2">
    <citation type="submission" date="2007-04" db="EMBL/GenBank/DDBJ databases">
        <title>Draft genome sequence of Eubacterium ventriosum (ATCC 27560).</title>
        <authorList>
            <person name="Sudarsanam P."/>
            <person name="Ley R."/>
            <person name="Guruge J."/>
            <person name="Turnbaugh P.J."/>
            <person name="Mahowald M."/>
            <person name="Liep D."/>
            <person name="Gordon J."/>
        </authorList>
    </citation>
    <scope>NUCLEOTIDE SEQUENCE [LARGE SCALE GENOMIC DNA]</scope>
    <source>
        <strain evidence="2 3">ATCC 27560</strain>
    </source>
</reference>
<accession>A5Z7Y2</accession>
<dbReference type="HOGENOM" id="CLU_051989_5_2_9"/>